<reference evidence="3" key="1">
    <citation type="submission" date="2016-11" db="EMBL/GenBank/DDBJ databases">
        <authorList>
            <person name="Jaros S."/>
            <person name="Januszkiewicz K."/>
            <person name="Wedrychowicz H."/>
        </authorList>
    </citation>
    <scope>NUCLEOTIDE SEQUENCE [LARGE SCALE GENOMIC DNA]</scope>
    <source>
        <strain evidence="3">DSM 7057</strain>
    </source>
</reference>
<dbReference type="GO" id="GO:0016758">
    <property type="term" value="F:hexosyltransferase activity"/>
    <property type="evidence" value="ECO:0007669"/>
    <property type="project" value="UniProtKB-ARBA"/>
</dbReference>
<dbReference type="Gene3D" id="3.40.50.720">
    <property type="entry name" value="NAD(P)-binding Rossmann-like Domain"/>
    <property type="match status" value="1"/>
</dbReference>
<sequence>MPHISVIIDNYNYASFLGQALDSVLAQSFSDFECLVVDDGSDDNSIEIIEQYTRIDKRVRSVLKKNGGQTSAFSAGFARASGEIVAFLDSDDFWYPQKLEHIVAAHRSNRIVQHYLAPNGQGIYRKIREDLNRRDALLTYGYMYNHSPCSALSFTKECIAPFFPLQQPERMRGYSDGCLLMLAMTRAEVCVLPDVLGYYRIHGKNMHVDKTDKGPKSRKIFQAQREYVNLQLRHRGFSEIPFSDTAYIASRLTRHASTLHKKKHLFVYGTEAAGKSVTTVLVDMGLSVFAYVDSDAAKWGQDFSGKAVLSPNQLGEFTDVDMVVIIASSAVQPITETLYTLGIDDDHILVLDI</sequence>
<evidence type="ECO:0000313" key="3">
    <source>
        <dbReference type="Proteomes" id="UP000182680"/>
    </source>
</evidence>
<keyword evidence="2" id="KW-0808">Transferase</keyword>
<dbReference type="SUPFAM" id="SSF53335">
    <property type="entry name" value="S-adenosyl-L-methionine-dependent methyltransferases"/>
    <property type="match status" value="1"/>
</dbReference>
<dbReference type="Proteomes" id="UP000182680">
    <property type="component" value="Unassembled WGS sequence"/>
</dbReference>
<accession>A0AA94L351</accession>
<dbReference type="RefSeq" id="WP_072312344.1">
    <property type="nucleotide sequence ID" value="NZ_FPIW01000059.1"/>
</dbReference>
<dbReference type="EMBL" id="FPIW01000059">
    <property type="protein sequence ID" value="SFW66816.1"/>
    <property type="molecule type" value="Genomic_DNA"/>
</dbReference>
<dbReference type="AlphaFoldDB" id="A0AA94L351"/>
<evidence type="ECO:0000313" key="2">
    <source>
        <dbReference type="EMBL" id="SFW66816.1"/>
    </source>
</evidence>
<dbReference type="PANTHER" id="PTHR22916:SF3">
    <property type="entry name" value="UDP-GLCNAC:BETAGAL BETA-1,3-N-ACETYLGLUCOSAMINYLTRANSFERASE-LIKE PROTEIN 1"/>
    <property type="match status" value="1"/>
</dbReference>
<dbReference type="Pfam" id="PF00535">
    <property type="entry name" value="Glycos_transf_2"/>
    <property type="match status" value="1"/>
</dbReference>
<gene>
    <name evidence="2" type="ORF">SAMN02910291_02401</name>
</gene>
<name>A0AA94L351_DESDE</name>
<evidence type="ECO:0000259" key="1">
    <source>
        <dbReference type="Pfam" id="PF00535"/>
    </source>
</evidence>
<feature type="domain" description="Glycosyltransferase 2-like" evidence="1">
    <location>
        <begin position="5"/>
        <end position="114"/>
    </location>
</feature>
<dbReference type="Gene3D" id="3.90.550.10">
    <property type="entry name" value="Spore Coat Polysaccharide Biosynthesis Protein SpsA, Chain A"/>
    <property type="match status" value="1"/>
</dbReference>
<dbReference type="InterPro" id="IPR001173">
    <property type="entry name" value="Glyco_trans_2-like"/>
</dbReference>
<dbReference type="CDD" id="cd00761">
    <property type="entry name" value="Glyco_tranf_GTA_type"/>
    <property type="match status" value="1"/>
</dbReference>
<dbReference type="InterPro" id="IPR029063">
    <property type="entry name" value="SAM-dependent_MTases_sf"/>
</dbReference>
<dbReference type="InterPro" id="IPR029044">
    <property type="entry name" value="Nucleotide-diphossugar_trans"/>
</dbReference>
<dbReference type="SUPFAM" id="SSF53448">
    <property type="entry name" value="Nucleotide-diphospho-sugar transferases"/>
    <property type="match status" value="1"/>
</dbReference>
<comment type="caution">
    <text evidence="2">The sequence shown here is derived from an EMBL/GenBank/DDBJ whole genome shotgun (WGS) entry which is preliminary data.</text>
</comment>
<organism evidence="2 3">
    <name type="scientific">Desulfovibrio desulfuricans</name>
    <dbReference type="NCBI Taxonomy" id="876"/>
    <lineage>
        <taxon>Bacteria</taxon>
        <taxon>Pseudomonadati</taxon>
        <taxon>Thermodesulfobacteriota</taxon>
        <taxon>Desulfovibrionia</taxon>
        <taxon>Desulfovibrionales</taxon>
        <taxon>Desulfovibrionaceae</taxon>
        <taxon>Desulfovibrio</taxon>
    </lineage>
</organism>
<protein>
    <submittedName>
        <fullName evidence="2">Glycosyl transferase family 2</fullName>
    </submittedName>
</protein>
<dbReference type="PANTHER" id="PTHR22916">
    <property type="entry name" value="GLYCOSYLTRANSFERASE"/>
    <property type="match status" value="1"/>
</dbReference>
<proteinExistence type="predicted"/>